<feature type="region of interest" description="Disordered" evidence="2">
    <location>
        <begin position="1"/>
        <end position="21"/>
    </location>
</feature>
<dbReference type="AlphaFoldDB" id="A0A101QXM6"/>
<sequence length="520" mass="58517">METTPPSNGPRPDGGPRPPSFQDALDYAEGRVAELDLPGLRAAGVYRTPLEYYLVGTYPPLKFLHDMEAEEVFRGITPSQNLYLHIPFCEQYCTFCHFYKEINSPDQMVERYVSALRDDISGTAERVSAQTPGGLTASSVYFGGGTPSYLKAHQIQSLMGHLWSTVRTTPDTEITFELHPGVVRQPDYEDRLDAIREHRVNRWVFGIQSMDEKVLARLNRGHGRAEVYRLIGLLDDRNIDNLNVDLIFGLPLQTLRNWYDTLTELMDAGLRKFNIFPLMFKRSDPITRQYINRPQDFPDERDRLRMHFMAEFLLFSTGFRRGPVFYYAKDSVHSRQQQNKFDSIEEDNLVGLGVSSFGYIGGTQYYNVCDNREYLDRTAAGSSPVWRGHSLPPAERLRRSLMFGIRSGGADLAARGRQYGIDAVELFAGHVENLQKLGLLDTDGTAVNLTDLGCAFVDGIGHTFASDEVVAGVLAANERIESPSVDPVDRYDYSPIGRLDLPGGIADRHRDGLLRDGAVE</sequence>
<dbReference type="InterPro" id="IPR034505">
    <property type="entry name" value="Coproporphyrinogen-III_oxidase"/>
</dbReference>
<evidence type="ECO:0000256" key="2">
    <source>
        <dbReference type="SAM" id="MobiDB-lite"/>
    </source>
</evidence>
<evidence type="ECO:0000259" key="3">
    <source>
        <dbReference type="PROSITE" id="PS51918"/>
    </source>
</evidence>
<dbReference type="PANTHER" id="PTHR13932:SF5">
    <property type="entry name" value="RADICAL S-ADENOSYL METHIONINE DOMAIN-CONTAINING PROTEIN 1, MITOCHONDRIAL"/>
    <property type="match status" value="1"/>
</dbReference>
<reference evidence="4 5" key="1">
    <citation type="submission" date="2015-10" db="EMBL/GenBank/DDBJ databases">
        <title>Draft genome sequence of Streptomyces longwoodensis DSM 41677, type strain for the species Streptomyces longwoodensis.</title>
        <authorList>
            <person name="Ruckert C."/>
            <person name="Winkler A."/>
            <person name="Kalinowski J."/>
            <person name="Kampfer P."/>
            <person name="Glaeser S."/>
        </authorList>
    </citation>
    <scope>NUCLEOTIDE SEQUENCE [LARGE SCALE GENOMIC DNA]</scope>
    <source>
        <strain evidence="4 5">DSM 41677</strain>
    </source>
</reference>
<dbReference type="InterPro" id="IPR023404">
    <property type="entry name" value="rSAM_horseshoe"/>
</dbReference>
<dbReference type="SUPFAM" id="SSF102114">
    <property type="entry name" value="Radical SAM enzymes"/>
    <property type="match status" value="1"/>
</dbReference>
<dbReference type="InterPro" id="IPR010723">
    <property type="entry name" value="HemN_C"/>
</dbReference>
<comment type="caution">
    <text evidence="4">The sequence shown here is derived from an EMBL/GenBank/DDBJ whole genome shotgun (WGS) entry which is preliminary data.</text>
</comment>
<protein>
    <recommendedName>
        <fullName evidence="1">Heme chaperone HemW</fullName>
    </recommendedName>
</protein>
<dbReference type="SMART" id="SM00729">
    <property type="entry name" value="Elp3"/>
    <property type="match status" value="1"/>
</dbReference>
<dbReference type="GO" id="GO:0051539">
    <property type="term" value="F:4 iron, 4 sulfur cluster binding"/>
    <property type="evidence" value="ECO:0007669"/>
    <property type="project" value="TreeGrafter"/>
</dbReference>
<dbReference type="RefSeq" id="WP_067233245.1">
    <property type="nucleotide sequence ID" value="NZ_KQ948552.1"/>
</dbReference>
<dbReference type="GeneID" id="91425711"/>
<dbReference type="Pfam" id="PF04055">
    <property type="entry name" value="Radical_SAM"/>
    <property type="match status" value="1"/>
</dbReference>
<evidence type="ECO:0000256" key="1">
    <source>
        <dbReference type="ARBA" id="ARBA00017228"/>
    </source>
</evidence>
<accession>A0A101QXM6</accession>
<dbReference type="EMBL" id="LMWS01000017">
    <property type="protein sequence ID" value="KUN37990.1"/>
    <property type="molecule type" value="Genomic_DNA"/>
</dbReference>
<dbReference type="PANTHER" id="PTHR13932">
    <property type="entry name" value="COPROPORPHYRINIGEN III OXIDASE"/>
    <property type="match status" value="1"/>
</dbReference>
<dbReference type="SFLD" id="SFLDS00029">
    <property type="entry name" value="Radical_SAM"/>
    <property type="match status" value="1"/>
</dbReference>
<dbReference type="GO" id="GO:0003824">
    <property type="term" value="F:catalytic activity"/>
    <property type="evidence" value="ECO:0007669"/>
    <property type="project" value="InterPro"/>
</dbReference>
<keyword evidence="5" id="KW-1185">Reference proteome</keyword>
<dbReference type="Gene3D" id="3.80.30.20">
    <property type="entry name" value="tm_1862 like domain"/>
    <property type="match status" value="1"/>
</dbReference>
<dbReference type="InterPro" id="IPR058240">
    <property type="entry name" value="rSAM_sf"/>
</dbReference>
<dbReference type="Proteomes" id="UP000053271">
    <property type="component" value="Unassembled WGS sequence"/>
</dbReference>
<dbReference type="InterPro" id="IPR007197">
    <property type="entry name" value="rSAM"/>
</dbReference>
<name>A0A101QXM6_9ACTN</name>
<dbReference type="GO" id="GO:0006779">
    <property type="term" value="P:porphyrin-containing compound biosynthetic process"/>
    <property type="evidence" value="ECO:0007669"/>
    <property type="project" value="TreeGrafter"/>
</dbReference>
<dbReference type="GO" id="GO:0005737">
    <property type="term" value="C:cytoplasm"/>
    <property type="evidence" value="ECO:0007669"/>
    <property type="project" value="TreeGrafter"/>
</dbReference>
<dbReference type="STRING" id="68231.AQJ30_13995"/>
<feature type="compositionally biased region" description="Pro residues" evidence="2">
    <location>
        <begin position="7"/>
        <end position="19"/>
    </location>
</feature>
<dbReference type="Pfam" id="PF06969">
    <property type="entry name" value="HemN_C"/>
    <property type="match status" value="1"/>
</dbReference>
<dbReference type="SFLD" id="SFLDG01065">
    <property type="entry name" value="anaerobic_coproporphyrinogen-I"/>
    <property type="match status" value="1"/>
</dbReference>
<organism evidence="4 5">
    <name type="scientific">Streptomyces longwoodensis</name>
    <dbReference type="NCBI Taxonomy" id="68231"/>
    <lineage>
        <taxon>Bacteria</taxon>
        <taxon>Bacillati</taxon>
        <taxon>Actinomycetota</taxon>
        <taxon>Actinomycetes</taxon>
        <taxon>Kitasatosporales</taxon>
        <taxon>Streptomycetaceae</taxon>
        <taxon>Streptomyces</taxon>
    </lineage>
</organism>
<evidence type="ECO:0000313" key="4">
    <source>
        <dbReference type="EMBL" id="KUN37990.1"/>
    </source>
</evidence>
<proteinExistence type="predicted"/>
<evidence type="ECO:0000313" key="5">
    <source>
        <dbReference type="Proteomes" id="UP000053271"/>
    </source>
</evidence>
<dbReference type="InterPro" id="IPR006638">
    <property type="entry name" value="Elp3/MiaA/NifB-like_rSAM"/>
</dbReference>
<gene>
    <name evidence="4" type="ORF">AQJ30_13995</name>
</gene>
<dbReference type="PROSITE" id="PS51918">
    <property type="entry name" value="RADICAL_SAM"/>
    <property type="match status" value="1"/>
</dbReference>
<feature type="domain" description="Radical SAM core" evidence="3">
    <location>
        <begin position="74"/>
        <end position="320"/>
    </location>
</feature>
<dbReference type="CDD" id="cd01335">
    <property type="entry name" value="Radical_SAM"/>
    <property type="match status" value="1"/>
</dbReference>